<sequence>MGMGFTMATLIYWPILLFAPRFLPAVVLTADASRHNPGSYDLSRAAKTSVTWLSHVVYYCLSRHHLRPSVLQYKNCYVLCMMAQVEPASLILKRP</sequence>
<feature type="signal peptide" evidence="1">
    <location>
        <begin position="1"/>
        <end position="25"/>
    </location>
</feature>
<organism evidence="2 3">
    <name type="scientific">Trichoderma asperellum (strain ATCC 204424 / CBS 433.97 / NBRC 101777)</name>
    <dbReference type="NCBI Taxonomy" id="1042311"/>
    <lineage>
        <taxon>Eukaryota</taxon>
        <taxon>Fungi</taxon>
        <taxon>Dikarya</taxon>
        <taxon>Ascomycota</taxon>
        <taxon>Pezizomycotina</taxon>
        <taxon>Sordariomycetes</taxon>
        <taxon>Hypocreomycetidae</taxon>
        <taxon>Hypocreales</taxon>
        <taxon>Hypocreaceae</taxon>
        <taxon>Trichoderma</taxon>
    </lineage>
</organism>
<keyword evidence="1" id="KW-0732">Signal</keyword>
<accession>A0A2T3Z464</accession>
<evidence type="ECO:0000313" key="2">
    <source>
        <dbReference type="EMBL" id="PTB39550.1"/>
    </source>
</evidence>
<proteinExistence type="predicted"/>
<name>A0A2T3Z464_TRIA4</name>
<dbReference type="AlphaFoldDB" id="A0A2T3Z464"/>
<dbReference type="Proteomes" id="UP000240493">
    <property type="component" value="Unassembled WGS sequence"/>
</dbReference>
<gene>
    <name evidence="2" type="ORF">M441DRAFT_439996</name>
</gene>
<evidence type="ECO:0000313" key="3">
    <source>
        <dbReference type="Proteomes" id="UP000240493"/>
    </source>
</evidence>
<dbReference type="EMBL" id="KZ679264">
    <property type="protein sequence ID" value="PTB39550.1"/>
    <property type="molecule type" value="Genomic_DNA"/>
</dbReference>
<evidence type="ECO:0000256" key="1">
    <source>
        <dbReference type="SAM" id="SignalP"/>
    </source>
</evidence>
<keyword evidence="3" id="KW-1185">Reference proteome</keyword>
<reference evidence="2 3" key="1">
    <citation type="submission" date="2016-07" db="EMBL/GenBank/DDBJ databases">
        <title>Multiple horizontal gene transfer events from other fungi enriched the ability of initially mycotrophic Trichoderma (Ascomycota) to feed on dead plant biomass.</title>
        <authorList>
            <consortium name="DOE Joint Genome Institute"/>
            <person name="Aerts A."/>
            <person name="Atanasova L."/>
            <person name="Chenthamara K."/>
            <person name="Zhang J."/>
            <person name="Grujic M."/>
            <person name="Henrissat B."/>
            <person name="Kuo A."/>
            <person name="Salamov A."/>
            <person name="Lipzen A."/>
            <person name="Labutti K."/>
            <person name="Barry K."/>
            <person name="Miao Y."/>
            <person name="Rahimi M.J."/>
            <person name="Shen Q."/>
            <person name="Grigoriev I.V."/>
            <person name="Kubicek C.P."/>
            <person name="Druzhinina I.S."/>
        </authorList>
    </citation>
    <scope>NUCLEOTIDE SEQUENCE [LARGE SCALE GENOMIC DNA]</scope>
    <source>
        <strain evidence="2 3">CBS 433.97</strain>
    </source>
</reference>
<protein>
    <recommendedName>
        <fullName evidence="4">Secreted protein</fullName>
    </recommendedName>
</protein>
<evidence type="ECO:0008006" key="4">
    <source>
        <dbReference type="Google" id="ProtNLM"/>
    </source>
</evidence>
<feature type="chain" id="PRO_5015575374" description="Secreted protein" evidence="1">
    <location>
        <begin position="26"/>
        <end position="95"/>
    </location>
</feature>